<keyword evidence="1" id="KW-0812">Transmembrane</keyword>
<keyword evidence="1" id="KW-1133">Transmembrane helix</keyword>
<comment type="caution">
    <text evidence="2">The sequence shown here is derived from an EMBL/GenBank/DDBJ whole genome shotgun (WGS) entry which is preliminary data.</text>
</comment>
<dbReference type="PANTHER" id="PTHR41282">
    <property type="entry name" value="CONSERVED TRANSMEMBRANE PROTEIN-RELATED"/>
    <property type="match status" value="1"/>
</dbReference>
<feature type="transmembrane region" description="Helical" evidence="1">
    <location>
        <begin position="120"/>
        <end position="141"/>
    </location>
</feature>
<dbReference type="OrthoDB" id="116480at2"/>
<feature type="transmembrane region" description="Helical" evidence="1">
    <location>
        <begin position="153"/>
        <end position="176"/>
    </location>
</feature>
<dbReference type="PANTHER" id="PTHR41282:SF1">
    <property type="entry name" value="CONSERVED TRANSMEMBRANE PROTEIN-RELATED"/>
    <property type="match status" value="1"/>
</dbReference>
<keyword evidence="1" id="KW-0472">Membrane</keyword>
<feature type="transmembrane region" description="Helical" evidence="1">
    <location>
        <begin position="40"/>
        <end position="57"/>
    </location>
</feature>
<feature type="transmembrane region" description="Helical" evidence="1">
    <location>
        <begin position="188"/>
        <end position="205"/>
    </location>
</feature>
<dbReference type="InterPro" id="IPR010539">
    <property type="entry name" value="BaxI_1-like"/>
</dbReference>
<reference evidence="2 3" key="1">
    <citation type="submission" date="2018-09" db="EMBL/GenBank/DDBJ databases">
        <authorList>
            <person name="Wang X."/>
            <person name="Du Z."/>
        </authorList>
    </citation>
    <scope>NUCLEOTIDE SEQUENCE [LARGE SCALE GENOMIC DNA]</scope>
    <source>
        <strain evidence="2 3">N3</strain>
    </source>
</reference>
<dbReference type="AlphaFoldDB" id="A0A418PV70"/>
<feature type="transmembrane region" description="Helical" evidence="1">
    <location>
        <begin position="93"/>
        <end position="113"/>
    </location>
</feature>
<name>A0A418PV70_9BACT</name>
<dbReference type="EMBL" id="QXML01000002">
    <property type="protein sequence ID" value="RIW17491.1"/>
    <property type="molecule type" value="Genomic_DNA"/>
</dbReference>
<proteinExistence type="predicted"/>
<dbReference type="PIRSF" id="PIRSF009160">
    <property type="entry name" value="UCP009160"/>
    <property type="match status" value="1"/>
</dbReference>
<dbReference type="RefSeq" id="WP_119476928.1">
    <property type="nucleotide sequence ID" value="NZ_QXML01000002.1"/>
</dbReference>
<dbReference type="Pfam" id="PF12811">
    <property type="entry name" value="BaxI_1"/>
    <property type="match status" value="1"/>
</dbReference>
<feature type="transmembrane region" description="Helical" evidence="1">
    <location>
        <begin position="225"/>
        <end position="246"/>
    </location>
</feature>
<dbReference type="Proteomes" id="UP000283522">
    <property type="component" value="Unassembled WGS sequence"/>
</dbReference>
<accession>A0A418PV70</accession>
<evidence type="ECO:0000313" key="3">
    <source>
        <dbReference type="Proteomes" id="UP000283522"/>
    </source>
</evidence>
<gene>
    <name evidence="2" type="ORF">D0X99_07145</name>
</gene>
<protein>
    <submittedName>
        <fullName evidence="2">Bax inhibitor-1/YccA family protein</fullName>
    </submittedName>
</protein>
<keyword evidence="3" id="KW-1185">Reference proteome</keyword>
<organism evidence="2 3">
    <name type="scientific">Algoriphagus lacus</name>
    <dbReference type="NCBI Taxonomy" id="2056311"/>
    <lineage>
        <taxon>Bacteria</taxon>
        <taxon>Pseudomonadati</taxon>
        <taxon>Bacteroidota</taxon>
        <taxon>Cytophagia</taxon>
        <taxon>Cytophagales</taxon>
        <taxon>Cyclobacteriaceae</taxon>
        <taxon>Algoriphagus</taxon>
    </lineage>
</organism>
<evidence type="ECO:0000256" key="1">
    <source>
        <dbReference type="SAM" id="Phobius"/>
    </source>
</evidence>
<sequence>MALFKSGNPALTKDTFNDLEKVVQGDENIMTLQGTVNKTGLLLLAVIVPALYTWNLFTTTLDFATITPYLWTGTIGGLILAFIIVFNMDWSPFLAPVYAILQGLCLGGFSAAINHNFPGIVMQALLLTFGICMVLLIIYKLKIIKPTENFKLIVASATGGLAMYYLVNIGLSFAGVELPFIHENNTGGIIFSLFAVVLASMNLVVDFDFIEQGVEGRAPKYMEWYGAFGLMVTIIWLYVEILRLLAKSRKK</sequence>
<feature type="transmembrane region" description="Helical" evidence="1">
    <location>
        <begin position="69"/>
        <end position="87"/>
    </location>
</feature>
<evidence type="ECO:0000313" key="2">
    <source>
        <dbReference type="EMBL" id="RIW17491.1"/>
    </source>
</evidence>